<keyword evidence="7" id="KW-1185">Reference proteome</keyword>
<evidence type="ECO:0000256" key="2">
    <source>
        <dbReference type="ARBA" id="ARBA00023015"/>
    </source>
</evidence>
<comment type="similarity">
    <text evidence="1">Belongs to the LysR transcriptional regulatory family.</text>
</comment>
<dbReference type="EMBL" id="JBHSSJ010000001">
    <property type="protein sequence ID" value="MFC6273914.1"/>
    <property type="molecule type" value="Genomic_DNA"/>
</dbReference>
<organism evidence="6 7">
    <name type="scientific">Levilactobacillus tangyuanensis</name>
    <dbReference type="NCBI Taxonomy" id="2486021"/>
    <lineage>
        <taxon>Bacteria</taxon>
        <taxon>Bacillati</taxon>
        <taxon>Bacillota</taxon>
        <taxon>Bacilli</taxon>
        <taxon>Lactobacillales</taxon>
        <taxon>Lactobacillaceae</taxon>
        <taxon>Levilactobacillus</taxon>
    </lineage>
</organism>
<evidence type="ECO:0000256" key="4">
    <source>
        <dbReference type="ARBA" id="ARBA00023163"/>
    </source>
</evidence>
<evidence type="ECO:0000259" key="5">
    <source>
        <dbReference type="PROSITE" id="PS50931"/>
    </source>
</evidence>
<dbReference type="Pfam" id="PF03466">
    <property type="entry name" value="LysR_substrate"/>
    <property type="match status" value="1"/>
</dbReference>
<dbReference type="PRINTS" id="PR00039">
    <property type="entry name" value="HTHLYSR"/>
</dbReference>
<evidence type="ECO:0000256" key="1">
    <source>
        <dbReference type="ARBA" id="ARBA00009437"/>
    </source>
</evidence>
<dbReference type="PROSITE" id="PS50931">
    <property type="entry name" value="HTH_LYSR"/>
    <property type="match status" value="1"/>
</dbReference>
<dbReference type="PANTHER" id="PTHR30126:SF39">
    <property type="entry name" value="HTH-TYPE TRANSCRIPTIONAL REGULATOR CYSL"/>
    <property type="match status" value="1"/>
</dbReference>
<dbReference type="Gene3D" id="3.40.190.10">
    <property type="entry name" value="Periplasmic binding protein-like II"/>
    <property type="match status" value="2"/>
</dbReference>
<reference evidence="7" key="1">
    <citation type="journal article" date="2019" name="Int. J. Syst. Evol. Microbiol.">
        <title>The Global Catalogue of Microorganisms (GCM) 10K type strain sequencing project: providing services to taxonomists for standard genome sequencing and annotation.</title>
        <authorList>
            <consortium name="The Broad Institute Genomics Platform"/>
            <consortium name="The Broad Institute Genome Sequencing Center for Infectious Disease"/>
            <person name="Wu L."/>
            <person name="Ma J."/>
        </authorList>
    </citation>
    <scope>NUCLEOTIDE SEQUENCE [LARGE SCALE GENOMIC DNA]</scope>
    <source>
        <strain evidence="7">CCM 8907</strain>
    </source>
</reference>
<dbReference type="InterPro" id="IPR005119">
    <property type="entry name" value="LysR_subst-bd"/>
</dbReference>
<accession>A0ABW1TK74</accession>
<dbReference type="Gene3D" id="1.10.10.10">
    <property type="entry name" value="Winged helix-like DNA-binding domain superfamily/Winged helix DNA-binding domain"/>
    <property type="match status" value="1"/>
</dbReference>
<evidence type="ECO:0000313" key="7">
    <source>
        <dbReference type="Proteomes" id="UP001596191"/>
    </source>
</evidence>
<comment type="caution">
    <text evidence="6">The sequence shown here is derived from an EMBL/GenBank/DDBJ whole genome shotgun (WGS) entry which is preliminary data.</text>
</comment>
<dbReference type="SUPFAM" id="SSF53850">
    <property type="entry name" value="Periplasmic binding protein-like II"/>
    <property type="match status" value="1"/>
</dbReference>
<dbReference type="InterPro" id="IPR000847">
    <property type="entry name" value="LysR_HTH_N"/>
</dbReference>
<feature type="domain" description="HTH lysR-type" evidence="5">
    <location>
        <begin position="1"/>
        <end position="58"/>
    </location>
</feature>
<dbReference type="PANTHER" id="PTHR30126">
    <property type="entry name" value="HTH-TYPE TRANSCRIPTIONAL REGULATOR"/>
    <property type="match status" value="1"/>
</dbReference>
<gene>
    <name evidence="6" type="ORF">ACFQET_00105</name>
</gene>
<keyword evidence="2" id="KW-0805">Transcription regulation</keyword>
<sequence length="290" mass="32202">MLDARYQTFLVLSQTLSYTQTAHRLYITQPAVTQQIKSLEAELDVQLVSYQRPHLTVTSAGTELAAFVQRVQVEADKLVTGLRTPQGRQSLTFSTTLSLSEFLAPRLIQTIQAATALRQINCQVTNTRTALTAIDQGTSDFALIEGNFDKQRYDYRVVRQEPFVGVVASTSDLVGQTMVSWRDLIDQPLLIRELGSGSRDILISLAQAANVDLADFKQVITVNNPAAIRQLLLRNVGVSFVYRSVVADELADGRLHELPLAAGTVIHDLALVYAKDSFFASDYQRWAQKL</sequence>
<dbReference type="InterPro" id="IPR036388">
    <property type="entry name" value="WH-like_DNA-bd_sf"/>
</dbReference>
<keyword evidence="4" id="KW-0804">Transcription</keyword>
<evidence type="ECO:0000256" key="3">
    <source>
        <dbReference type="ARBA" id="ARBA00023125"/>
    </source>
</evidence>
<proteinExistence type="inferred from homology"/>
<protein>
    <submittedName>
        <fullName evidence="6">LysR family transcriptional regulator</fullName>
    </submittedName>
</protein>
<evidence type="ECO:0000313" key="6">
    <source>
        <dbReference type="EMBL" id="MFC6273914.1"/>
    </source>
</evidence>
<dbReference type="Proteomes" id="UP001596191">
    <property type="component" value="Unassembled WGS sequence"/>
</dbReference>
<dbReference type="Pfam" id="PF00126">
    <property type="entry name" value="HTH_1"/>
    <property type="match status" value="1"/>
</dbReference>
<name>A0ABW1TK74_9LACO</name>
<dbReference type="InterPro" id="IPR036390">
    <property type="entry name" value="WH_DNA-bd_sf"/>
</dbReference>
<dbReference type="RefSeq" id="WP_125638724.1">
    <property type="nucleotide sequence ID" value="NZ_JBHSSJ010000001.1"/>
</dbReference>
<keyword evidence="3" id="KW-0238">DNA-binding</keyword>
<dbReference type="SUPFAM" id="SSF46785">
    <property type="entry name" value="Winged helix' DNA-binding domain"/>
    <property type="match status" value="1"/>
</dbReference>